<evidence type="ECO:0000313" key="4">
    <source>
        <dbReference type="Proteomes" id="UP000752171"/>
    </source>
</evidence>
<dbReference type="EMBL" id="JAICCE010000001">
    <property type="protein sequence ID" value="KAG9282401.1"/>
    <property type="molecule type" value="Genomic_DNA"/>
</dbReference>
<dbReference type="Proteomes" id="UP000752171">
    <property type="component" value="Unassembled WGS sequence"/>
</dbReference>
<dbReference type="PANTHER" id="PTHR20843">
    <property type="entry name" value="STERILE ALPHA MOTIF DOMAIN CONTAINING PROTEIN 10"/>
    <property type="match status" value="1"/>
</dbReference>
<dbReference type="SUPFAM" id="SSF47769">
    <property type="entry name" value="SAM/Pointed domain"/>
    <property type="match status" value="1"/>
</dbReference>
<proteinExistence type="predicted"/>
<dbReference type="PANTHER" id="PTHR20843:SF0">
    <property type="entry name" value="PROTEIN AVEUGLE"/>
    <property type="match status" value="1"/>
</dbReference>
<organism evidence="3 4">
    <name type="scientific">Astyanax mexicanus</name>
    <name type="common">Blind cave fish</name>
    <name type="synonym">Astyanax fasciatus mexicanus</name>
    <dbReference type="NCBI Taxonomy" id="7994"/>
    <lineage>
        <taxon>Eukaryota</taxon>
        <taxon>Metazoa</taxon>
        <taxon>Chordata</taxon>
        <taxon>Craniata</taxon>
        <taxon>Vertebrata</taxon>
        <taxon>Euteleostomi</taxon>
        <taxon>Actinopterygii</taxon>
        <taxon>Neopterygii</taxon>
        <taxon>Teleostei</taxon>
        <taxon>Ostariophysi</taxon>
        <taxon>Characiformes</taxon>
        <taxon>Characoidei</taxon>
        <taxon>Acestrorhamphidae</taxon>
        <taxon>Acestrorhamphinae</taxon>
        <taxon>Astyanax</taxon>
    </lineage>
</organism>
<name>A0A8T2MNZ7_ASTMX</name>
<accession>A0A8T2MNZ7</accession>
<comment type="caution">
    <text evidence="3">The sequence shown here is derived from an EMBL/GenBank/DDBJ whole genome shotgun (WGS) entry which is preliminary data.</text>
</comment>
<dbReference type="Gene3D" id="1.10.150.50">
    <property type="entry name" value="Transcription Factor, Ets-1"/>
    <property type="match status" value="1"/>
</dbReference>
<feature type="compositionally biased region" description="Basic and acidic residues" evidence="1">
    <location>
        <begin position="137"/>
        <end position="151"/>
    </location>
</feature>
<protein>
    <submittedName>
        <fullName evidence="3">Sterile alpha motif domain-containing protein 12-like</fullName>
    </submittedName>
</protein>
<dbReference type="OrthoDB" id="434324at2759"/>
<dbReference type="PROSITE" id="PS50105">
    <property type="entry name" value="SAM_DOMAIN"/>
    <property type="match status" value="1"/>
</dbReference>
<dbReference type="InterPro" id="IPR052268">
    <property type="entry name" value="SAM_domain-containing_protein"/>
</dbReference>
<gene>
    <name evidence="3" type="primary">SAMD12</name>
    <name evidence="3" type="ORF">AMEX_G1061</name>
</gene>
<evidence type="ECO:0000259" key="2">
    <source>
        <dbReference type="PROSITE" id="PS50105"/>
    </source>
</evidence>
<dbReference type="InterPro" id="IPR001660">
    <property type="entry name" value="SAM"/>
</dbReference>
<dbReference type="AlphaFoldDB" id="A0A8T2MNZ7"/>
<feature type="domain" description="SAM" evidence="2">
    <location>
        <begin position="36"/>
        <end position="83"/>
    </location>
</feature>
<reference evidence="3 4" key="1">
    <citation type="submission" date="2021-07" db="EMBL/GenBank/DDBJ databases">
        <authorList>
            <person name="Imarazene B."/>
            <person name="Zahm M."/>
            <person name="Klopp C."/>
            <person name="Cabau C."/>
            <person name="Beille S."/>
            <person name="Jouanno E."/>
            <person name="Castinel A."/>
            <person name="Lluch J."/>
            <person name="Gil L."/>
            <person name="Kuchtly C."/>
            <person name="Lopez Roques C."/>
            <person name="Donnadieu C."/>
            <person name="Parrinello H."/>
            <person name="Journot L."/>
            <person name="Du K."/>
            <person name="Schartl M."/>
            <person name="Retaux S."/>
            <person name="Guiguen Y."/>
        </authorList>
    </citation>
    <scope>NUCLEOTIDE SEQUENCE [LARGE SCALE GENOMIC DNA]</scope>
    <source>
        <strain evidence="3">Pach_M1</strain>
        <tissue evidence="3">Testis</tissue>
    </source>
</reference>
<dbReference type="GO" id="GO:0009898">
    <property type="term" value="C:cytoplasmic side of plasma membrane"/>
    <property type="evidence" value="ECO:0007669"/>
    <property type="project" value="TreeGrafter"/>
</dbReference>
<dbReference type="InterPro" id="IPR013761">
    <property type="entry name" value="SAM/pointed_sf"/>
</dbReference>
<sequence>MKFHLKIKWFLSILFYFFRWTGKPLTMAFSKRVSNWTVAEVFDWVREQYPSHSRVLQQAIAKHAISGRALTRMRKEQLSKLGVESKFQHEFLRDVLLLRIQEELENLGDIHAKCSSNKPQEDRGSAKPVEVQLNTHAQRDKQQKEEKRPLVKETTTWRKRRD</sequence>
<dbReference type="GO" id="GO:0007169">
    <property type="term" value="P:cell surface receptor protein tyrosine kinase signaling pathway"/>
    <property type="evidence" value="ECO:0007669"/>
    <property type="project" value="TreeGrafter"/>
</dbReference>
<evidence type="ECO:0000256" key="1">
    <source>
        <dbReference type="SAM" id="MobiDB-lite"/>
    </source>
</evidence>
<feature type="region of interest" description="Disordered" evidence="1">
    <location>
        <begin position="112"/>
        <end position="162"/>
    </location>
</feature>
<evidence type="ECO:0000313" key="3">
    <source>
        <dbReference type="EMBL" id="KAG9282401.1"/>
    </source>
</evidence>